<dbReference type="CDD" id="cd02440">
    <property type="entry name" value="AdoMet_MTases"/>
    <property type="match status" value="1"/>
</dbReference>
<evidence type="ECO:0000256" key="6">
    <source>
        <dbReference type="HAMAP-Rule" id="MF_00074"/>
    </source>
</evidence>
<dbReference type="GO" id="GO:0005829">
    <property type="term" value="C:cytosol"/>
    <property type="evidence" value="ECO:0007669"/>
    <property type="project" value="TreeGrafter"/>
</dbReference>
<comment type="subcellular location">
    <subcellularLocation>
        <location evidence="6">Cytoplasm</location>
    </subcellularLocation>
</comment>
<keyword evidence="8" id="KW-1185">Reference proteome</keyword>
<dbReference type="NCBIfam" id="TIGR00138">
    <property type="entry name" value="rsmG_gidB"/>
    <property type="match status" value="1"/>
</dbReference>
<dbReference type="Proteomes" id="UP000614460">
    <property type="component" value="Unassembled WGS sequence"/>
</dbReference>
<feature type="binding site" evidence="6">
    <location>
        <position position="76"/>
    </location>
    <ligand>
        <name>S-adenosyl-L-methionine</name>
        <dbReference type="ChEBI" id="CHEBI:59789"/>
    </ligand>
</feature>
<sequence>MNPTVDIIYNYFPKLTETQKEQFAKLEELYPLWNDQINVISRKDIESLYLKHVLHSLAIGKFVGEFAPKTRILDVGTGGGFPGIPLAILFPEVQFHLVDSIGKKIKVVREVAAGLGLKNVEADHIRAEQLDYKYDFVVSRAVTRLGDFIPWVRNKIEKQDKNSIPNGILYLKGGDLKEEIKEARVKAELHPIPHYFKEDFFETKYVMYIPM</sequence>
<name>A0A8H9FVW2_9SPHI</name>
<dbReference type="PANTHER" id="PTHR31760">
    <property type="entry name" value="S-ADENOSYL-L-METHIONINE-DEPENDENT METHYLTRANSFERASES SUPERFAMILY PROTEIN"/>
    <property type="match status" value="1"/>
</dbReference>
<feature type="binding site" evidence="6">
    <location>
        <begin position="127"/>
        <end position="128"/>
    </location>
    <ligand>
        <name>S-adenosyl-L-methionine</name>
        <dbReference type="ChEBI" id="CHEBI:59789"/>
    </ligand>
</feature>
<gene>
    <name evidence="6 7" type="primary">rsmG</name>
    <name evidence="7" type="ORF">GCM10011516_02790</name>
</gene>
<evidence type="ECO:0000256" key="5">
    <source>
        <dbReference type="ARBA" id="ARBA00022691"/>
    </source>
</evidence>
<dbReference type="PANTHER" id="PTHR31760:SF0">
    <property type="entry name" value="S-ADENOSYL-L-METHIONINE-DEPENDENT METHYLTRANSFERASES SUPERFAMILY PROTEIN"/>
    <property type="match status" value="1"/>
</dbReference>
<dbReference type="RefSeq" id="WP_094280278.1">
    <property type="nucleotide sequence ID" value="NZ_BMKM01000001.1"/>
</dbReference>
<dbReference type="InterPro" id="IPR003682">
    <property type="entry name" value="rRNA_ssu_MeTfrase_G"/>
</dbReference>
<comment type="similarity">
    <text evidence="6">Belongs to the methyltransferase superfamily. RNA methyltransferase RsmG family.</text>
</comment>
<feature type="binding site" evidence="6">
    <location>
        <position position="81"/>
    </location>
    <ligand>
        <name>S-adenosyl-L-methionine</name>
        <dbReference type="ChEBI" id="CHEBI:59789"/>
    </ligand>
</feature>
<dbReference type="Pfam" id="PF02527">
    <property type="entry name" value="GidB"/>
    <property type="match status" value="1"/>
</dbReference>
<evidence type="ECO:0000256" key="1">
    <source>
        <dbReference type="ARBA" id="ARBA00022490"/>
    </source>
</evidence>
<comment type="caution">
    <text evidence="7">The sequence shown here is derived from an EMBL/GenBank/DDBJ whole genome shotgun (WGS) entry which is preliminary data.</text>
</comment>
<keyword evidence="3 6" id="KW-0489">Methyltransferase</keyword>
<proteinExistence type="inferred from homology"/>
<accession>A0A8H9FVW2</accession>
<dbReference type="Gene3D" id="3.40.50.150">
    <property type="entry name" value="Vaccinia Virus protein VP39"/>
    <property type="match status" value="1"/>
</dbReference>
<dbReference type="EC" id="2.1.1.-" evidence="6"/>
<comment type="function">
    <text evidence="6">Specifically methylates the N7 position of a guanine in 16S rRNA.</text>
</comment>
<feature type="binding site" evidence="6">
    <location>
        <position position="140"/>
    </location>
    <ligand>
        <name>S-adenosyl-L-methionine</name>
        <dbReference type="ChEBI" id="CHEBI:59789"/>
    </ligand>
</feature>
<dbReference type="EMBL" id="BMKM01000001">
    <property type="protein sequence ID" value="GGE08467.1"/>
    <property type="molecule type" value="Genomic_DNA"/>
</dbReference>
<comment type="caution">
    <text evidence="6">Lacks conserved residue(s) required for the propagation of feature annotation.</text>
</comment>
<reference evidence="7" key="2">
    <citation type="submission" date="2020-09" db="EMBL/GenBank/DDBJ databases">
        <authorList>
            <person name="Sun Q."/>
            <person name="Zhou Y."/>
        </authorList>
    </citation>
    <scope>NUCLEOTIDE SEQUENCE</scope>
    <source>
        <strain evidence="7">CGMCC 1.15966</strain>
    </source>
</reference>
<dbReference type="HAMAP" id="MF_00074">
    <property type="entry name" value="16SrRNA_methyltr_G"/>
    <property type="match status" value="1"/>
</dbReference>
<reference evidence="7" key="1">
    <citation type="journal article" date="2014" name="Int. J. Syst. Evol. Microbiol.">
        <title>Complete genome sequence of Corynebacterium casei LMG S-19264T (=DSM 44701T), isolated from a smear-ripened cheese.</title>
        <authorList>
            <consortium name="US DOE Joint Genome Institute (JGI-PGF)"/>
            <person name="Walter F."/>
            <person name="Albersmeier A."/>
            <person name="Kalinowski J."/>
            <person name="Ruckert C."/>
        </authorList>
    </citation>
    <scope>NUCLEOTIDE SEQUENCE</scope>
    <source>
        <strain evidence="7">CGMCC 1.15966</strain>
    </source>
</reference>
<protein>
    <recommendedName>
        <fullName evidence="6">Ribosomal RNA small subunit methyltransferase G</fullName>
        <ecNumber evidence="6">2.1.1.-</ecNumber>
    </recommendedName>
    <alternativeName>
        <fullName evidence="6">16S rRNA 7-methylguanosine methyltransferase</fullName>
        <shortName evidence="6">16S rRNA m7G methyltransferase</shortName>
    </alternativeName>
</protein>
<evidence type="ECO:0000256" key="3">
    <source>
        <dbReference type="ARBA" id="ARBA00022603"/>
    </source>
</evidence>
<keyword evidence="5 6" id="KW-0949">S-adenosyl-L-methionine</keyword>
<evidence type="ECO:0000256" key="4">
    <source>
        <dbReference type="ARBA" id="ARBA00022679"/>
    </source>
</evidence>
<keyword evidence="2 6" id="KW-0698">rRNA processing</keyword>
<dbReference type="InterPro" id="IPR029063">
    <property type="entry name" value="SAM-dependent_MTases_sf"/>
</dbReference>
<keyword evidence="4 6" id="KW-0808">Transferase</keyword>
<dbReference type="PIRSF" id="PIRSF003078">
    <property type="entry name" value="GidB"/>
    <property type="match status" value="1"/>
</dbReference>
<evidence type="ECO:0000313" key="8">
    <source>
        <dbReference type="Proteomes" id="UP000614460"/>
    </source>
</evidence>
<keyword evidence="1 6" id="KW-0963">Cytoplasm</keyword>
<dbReference type="GO" id="GO:0070043">
    <property type="term" value="F:rRNA (guanine-N7-)-methyltransferase activity"/>
    <property type="evidence" value="ECO:0007669"/>
    <property type="project" value="UniProtKB-UniRule"/>
</dbReference>
<organism evidence="7 8">
    <name type="scientific">Sphingobacterium cellulitidis</name>
    <dbReference type="NCBI Taxonomy" id="1768011"/>
    <lineage>
        <taxon>Bacteria</taxon>
        <taxon>Pseudomonadati</taxon>
        <taxon>Bacteroidota</taxon>
        <taxon>Sphingobacteriia</taxon>
        <taxon>Sphingobacteriales</taxon>
        <taxon>Sphingobacteriaceae</taxon>
        <taxon>Sphingobacterium</taxon>
    </lineage>
</organism>
<evidence type="ECO:0000313" key="7">
    <source>
        <dbReference type="EMBL" id="GGE08467.1"/>
    </source>
</evidence>
<dbReference type="SUPFAM" id="SSF53335">
    <property type="entry name" value="S-adenosyl-L-methionine-dependent methyltransferases"/>
    <property type="match status" value="1"/>
</dbReference>
<evidence type="ECO:0000256" key="2">
    <source>
        <dbReference type="ARBA" id="ARBA00022552"/>
    </source>
</evidence>
<dbReference type="AlphaFoldDB" id="A0A8H9FVW2"/>